<evidence type="ECO:0000313" key="2">
    <source>
        <dbReference type="Proteomes" id="UP000694865"/>
    </source>
</evidence>
<dbReference type="RefSeq" id="XP_006823498.1">
    <property type="nucleotide sequence ID" value="XM_006823435.1"/>
</dbReference>
<dbReference type="Gene3D" id="3.40.50.720">
    <property type="entry name" value="NAD(P)-binding Rossmann-like Domain"/>
    <property type="match status" value="1"/>
</dbReference>
<sequence length="287" mass="32348">MAEMGYDVILACRSKTRGEDAIRRLNTMIPDARCQFIKCDLASLESIQNFVDEFHATGKPLHVLCNNAGLTTQMIGRLETDDGFEMTMGVNHLGHFLLTHLLLDDLKRTAKDCGEARVIVTTSKLHDPESMGGRKGPKAHMDFQNLQLDKQGTFSGVLAYKNAKLANVLFTYELARRLHGTGVTCNCFHPGFIATTELFRHFGWPFKAMMYLLSPLLRWFGAIRSLQHGGEMVSFLATDPSLKGVSGKYFENFREESSSTESYDENVATKLWKISEELVKLEDKRKI</sequence>
<dbReference type="InterPro" id="IPR036291">
    <property type="entry name" value="NAD(P)-bd_dom_sf"/>
</dbReference>
<name>A0ABM0MU07_SACKO</name>
<dbReference type="PANTHER" id="PTHR43157:SF31">
    <property type="entry name" value="PHOSPHATIDYLINOSITOL-GLYCAN BIOSYNTHESIS CLASS F PROTEIN"/>
    <property type="match status" value="1"/>
</dbReference>
<keyword evidence="2" id="KW-1185">Reference proteome</keyword>
<reference evidence="3" key="1">
    <citation type="submission" date="2025-08" db="UniProtKB">
        <authorList>
            <consortium name="RefSeq"/>
        </authorList>
    </citation>
    <scope>IDENTIFICATION</scope>
    <source>
        <tissue evidence="3">Testes</tissue>
    </source>
</reference>
<dbReference type="SUPFAM" id="SSF51735">
    <property type="entry name" value="NAD(P)-binding Rossmann-fold domains"/>
    <property type="match status" value="1"/>
</dbReference>
<proteinExistence type="predicted"/>
<evidence type="ECO:0000313" key="3">
    <source>
        <dbReference type="RefSeq" id="XP_006823498.1"/>
    </source>
</evidence>
<evidence type="ECO:0000256" key="1">
    <source>
        <dbReference type="ARBA" id="ARBA00023002"/>
    </source>
</evidence>
<accession>A0ABM0MU07</accession>
<protein>
    <submittedName>
        <fullName evidence="3">Retinol dehydrogenase 14-like</fullName>
    </submittedName>
</protein>
<keyword evidence="1" id="KW-0560">Oxidoreductase</keyword>
<dbReference type="PANTHER" id="PTHR43157">
    <property type="entry name" value="PHOSPHATIDYLINOSITOL-GLYCAN BIOSYNTHESIS CLASS F PROTEIN-RELATED"/>
    <property type="match status" value="1"/>
</dbReference>
<organism evidence="2 3">
    <name type="scientific">Saccoglossus kowalevskii</name>
    <name type="common">Acorn worm</name>
    <dbReference type="NCBI Taxonomy" id="10224"/>
    <lineage>
        <taxon>Eukaryota</taxon>
        <taxon>Metazoa</taxon>
        <taxon>Hemichordata</taxon>
        <taxon>Enteropneusta</taxon>
        <taxon>Harrimaniidae</taxon>
        <taxon>Saccoglossus</taxon>
    </lineage>
</organism>
<gene>
    <name evidence="3" type="primary">LOC100378188</name>
</gene>
<dbReference type="InterPro" id="IPR002347">
    <property type="entry name" value="SDR_fam"/>
</dbReference>
<dbReference type="Pfam" id="PF00106">
    <property type="entry name" value="adh_short"/>
    <property type="match status" value="1"/>
</dbReference>
<dbReference type="Proteomes" id="UP000694865">
    <property type="component" value="Unplaced"/>
</dbReference>
<dbReference type="GeneID" id="100378188"/>